<dbReference type="GO" id="GO:0016020">
    <property type="term" value="C:membrane"/>
    <property type="evidence" value="ECO:0007669"/>
    <property type="project" value="InterPro"/>
</dbReference>
<proteinExistence type="inferred from homology"/>
<dbReference type="PANTHER" id="PTHR42711">
    <property type="entry name" value="ABC TRANSPORTER ATP-BINDING PROTEIN"/>
    <property type="match status" value="1"/>
</dbReference>
<sequence length="357" mass="40310">MIAVSPHLANLRNHMNGQSDLQAAVAETLRRQSNQPCISISEAIAPRAGSISSIAIELVGVTKSYRGKAVVDGLSFNIGSGECFGLLGPKRRRKKHDQPYDSRDDVRLMRQHFRCSECRYPGRLVSARARIGVVSQFDNLDMEFTVRENLFVYGRYFRMKAREIEAIVPSLLEFARLESKADTRVADLSGGMKRRLSLARALINDPQILILDEPTTGLDPHARHLIWERLRSLLAQGKTILLTTHIMEEAERLCDRLCVLEGGVKIAEGRPFDLIKEQIGCPVIEIYGGDPQELSLLIKPNARRIEISGETLFCYTPDPEQVRAQLRGHWGLRLLERPPNLEDVFLRLTGREMGKYQ</sequence>
<keyword evidence="3" id="KW-0536">Nodulation</keyword>
<dbReference type="EMBL" id="JX122929">
    <property type="protein sequence ID" value="AFQ99239.1"/>
    <property type="molecule type" value="Genomic_DNA"/>
</dbReference>
<keyword evidence="9" id="KW-0472">Membrane</keyword>
<dbReference type="GO" id="GO:0005524">
    <property type="term" value="F:ATP binding"/>
    <property type="evidence" value="ECO:0007669"/>
    <property type="project" value="UniProtKB-KW"/>
</dbReference>
<dbReference type="Gene3D" id="3.40.50.300">
    <property type="entry name" value="P-loop containing nucleotide triphosphate hydrolases"/>
    <property type="match status" value="2"/>
</dbReference>
<dbReference type="NCBIfam" id="NF010059">
    <property type="entry name" value="PRK13536.1"/>
    <property type="match status" value="1"/>
</dbReference>
<dbReference type="SUPFAM" id="SSF52540">
    <property type="entry name" value="P-loop containing nucleoside triphosphate hydrolases"/>
    <property type="match status" value="1"/>
</dbReference>
<dbReference type="InterPro" id="IPR027417">
    <property type="entry name" value="P-loop_NTPase"/>
</dbReference>
<dbReference type="PROSITE" id="PS50893">
    <property type="entry name" value="ABC_TRANSPORTER_2"/>
    <property type="match status" value="1"/>
</dbReference>
<evidence type="ECO:0000313" key="11">
    <source>
        <dbReference type="EMBL" id="AFQ99239.1"/>
    </source>
</evidence>
<evidence type="ECO:0000256" key="8">
    <source>
        <dbReference type="ARBA" id="ARBA00022967"/>
    </source>
</evidence>
<evidence type="ECO:0000256" key="3">
    <source>
        <dbReference type="ARBA" id="ARBA00022458"/>
    </source>
</evidence>
<keyword evidence="5" id="KW-0997">Cell inner membrane</keyword>
<evidence type="ECO:0000256" key="1">
    <source>
        <dbReference type="ARBA" id="ARBA00005417"/>
    </source>
</evidence>
<dbReference type="Pfam" id="PF00005">
    <property type="entry name" value="ABC_tran"/>
    <property type="match status" value="1"/>
</dbReference>
<evidence type="ECO:0000256" key="4">
    <source>
        <dbReference type="ARBA" id="ARBA00022475"/>
    </source>
</evidence>
<dbReference type="PROSITE" id="PS00211">
    <property type="entry name" value="ABC_TRANSPORTER_1"/>
    <property type="match status" value="1"/>
</dbReference>
<dbReference type="GO" id="GO:0016887">
    <property type="term" value="F:ATP hydrolysis activity"/>
    <property type="evidence" value="ECO:0007669"/>
    <property type="project" value="InterPro"/>
</dbReference>
<dbReference type="AlphaFoldDB" id="J7KLM2"/>
<name>J7KLM2_RHILT</name>
<dbReference type="GO" id="GO:0022857">
    <property type="term" value="F:transmembrane transporter activity"/>
    <property type="evidence" value="ECO:0007669"/>
    <property type="project" value="InterPro"/>
</dbReference>
<evidence type="ECO:0000256" key="5">
    <source>
        <dbReference type="ARBA" id="ARBA00022519"/>
    </source>
</evidence>
<evidence type="ECO:0000259" key="10">
    <source>
        <dbReference type="PROSITE" id="PS50893"/>
    </source>
</evidence>
<protein>
    <submittedName>
        <fullName evidence="11">NodI</fullName>
    </submittedName>
</protein>
<keyword evidence="8" id="KW-1278">Translocase</keyword>
<keyword evidence="2" id="KW-0813">Transport</keyword>
<evidence type="ECO:0000256" key="2">
    <source>
        <dbReference type="ARBA" id="ARBA00022448"/>
    </source>
</evidence>
<evidence type="ECO:0000256" key="6">
    <source>
        <dbReference type="ARBA" id="ARBA00022741"/>
    </source>
</evidence>
<dbReference type="NCBIfam" id="TIGR01288">
    <property type="entry name" value="nodI"/>
    <property type="match status" value="1"/>
</dbReference>
<dbReference type="InterPro" id="IPR003439">
    <property type="entry name" value="ABC_transporter-like_ATP-bd"/>
</dbReference>
<organism evidence="11">
    <name type="scientific">Rhizobium leguminosarum bv. trifolii</name>
    <dbReference type="NCBI Taxonomy" id="386"/>
    <lineage>
        <taxon>Bacteria</taxon>
        <taxon>Pseudomonadati</taxon>
        <taxon>Pseudomonadota</taxon>
        <taxon>Alphaproteobacteria</taxon>
        <taxon>Hyphomicrobiales</taxon>
        <taxon>Rhizobiaceae</taxon>
        <taxon>Rhizobium/Agrobacterium group</taxon>
        <taxon>Rhizobium</taxon>
    </lineage>
</organism>
<feature type="domain" description="ABC transporter" evidence="10">
    <location>
        <begin position="56"/>
        <end position="287"/>
    </location>
</feature>
<gene>
    <name evidence="11" type="primary">nodI</name>
</gene>
<reference evidence="11" key="1">
    <citation type="journal article" date="2013" name="Syst. Appl. Microbiol.">
        <title>Rhizobium pisi sv. trifolii K3.22 harboring nod genes of the Rhizobium leguminosarum sv. trifolii cluster.</title>
        <authorList>
            <person name="Marek-Kozaczuk M."/>
            <person name="Leszcz A."/>
            <person name="Wielbo J."/>
            <person name="Wdowiak-Wrobel S."/>
            <person name="Skorupska A."/>
        </authorList>
    </citation>
    <scope>NUCLEOTIDE SEQUENCE</scope>
    <source>
        <strain evidence="11">3.22</strain>
    </source>
</reference>
<accession>J7KLM2</accession>
<dbReference type="InterPro" id="IPR005978">
    <property type="entry name" value="ABC_transptNodI"/>
</dbReference>
<keyword evidence="7" id="KW-0067">ATP-binding</keyword>
<evidence type="ECO:0000256" key="7">
    <source>
        <dbReference type="ARBA" id="ARBA00022840"/>
    </source>
</evidence>
<comment type="similarity">
    <text evidence="1">Belongs to the ABC transporter superfamily.</text>
</comment>
<keyword evidence="6" id="KW-0547">Nucleotide-binding</keyword>
<dbReference type="InterPro" id="IPR017871">
    <property type="entry name" value="ABC_transporter-like_CS"/>
</dbReference>
<keyword evidence="4" id="KW-1003">Cell membrane</keyword>
<dbReference type="InterPro" id="IPR050763">
    <property type="entry name" value="ABC_transporter_ATP-binding"/>
</dbReference>
<dbReference type="PANTHER" id="PTHR42711:SF5">
    <property type="entry name" value="ABC TRANSPORTER ATP-BINDING PROTEIN NATA"/>
    <property type="match status" value="1"/>
</dbReference>
<evidence type="ECO:0000256" key="9">
    <source>
        <dbReference type="ARBA" id="ARBA00023136"/>
    </source>
</evidence>